<feature type="domain" description="DUF4326" evidence="1">
    <location>
        <begin position="3"/>
        <end position="85"/>
    </location>
</feature>
<evidence type="ECO:0000259" key="1">
    <source>
        <dbReference type="Pfam" id="PF14216"/>
    </source>
</evidence>
<proteinExistence type="predicted"/>
<organism evidence="2">
    <name type="scientific">marine sediment metagenome</name>
    <dbReference type="NCBI Taxonomy" id="412755"/>
    <lineage>
        <taxon>unclassified sequences</taxon>
        <taxon>metagenomes</taxon>
        <taxon>ecological metagenomes</taxon>
    </lineage>
</organism>
<dbReference type="AlphaFoldDB" id="X1CJ57"/>
<sequence length="97" mass="11306">MTKVVHCKKEPYDIYIGRPSKWKNPFIIGEDGTREEVIEKYRKWIVNQPFLMNSLHELKGKTLGCWCKPTEGFRGRLLCHGQILVSLIENVEACEVE</sequence>
<gene>
    <name evidence="2" type="ORF">S01H4_45076</name>
</gene>
<protein>
    <recommendedName>
        <fullName evidence="1">DUF4326 domain-containing protein</fullName>
    </recommendedName>
</protein>
<reference evidence="2" key="1">
    <citation type="journal article" date="2014" name="Front. Microbiol.">
        <title>High frequency of phylogenetically diverse reductive dehalogenase-homologous genes in deep subseafloor sedimentary metagenomes.</title>
        <authorList>
            <person name="Kawai M."/>
            <person name="Futagami T."/>
            <person name="Toyoda A."/>
            <person name="Takaki Y."/>
            <person name="Nishi S."/>
            <person name="Hori S."/>
            <person name="Arai W."/>
            <person name="Tsubouchi T."/>
            <person name="Morono Y."/>
            <person name="Uchiyama I."/>
            <person name="Ito T."/>
            <person name="Fujiyama A."/>
            <person name="Inagaki F."/>
            <person name="Takami H."/>
        </authorList>
    </citation>
    <scope>NUCLEOTIDE SEQUENCE</scope>
    <source>
        <strain evidence="2">Expedition CK06-06</strain>
    </source>
</reference>
<dbReference type="EMBL" id="BART01025063">
    <property type="protein sequence ID" value="GAG96278.1"/>
    <property type="molecule type" value="Genomic_DNA"/>
</dbReference>
<accession>X1CJ57</accession>
<evidence type="ECO:0000313" key="2">
    <source>
        <dbReference type="EMBL" id="GAG96278.1"/>
    </source>
</evidence>
<dbReference type="InterPro" id="IPR025475">
    <property type="entry name" value="DUF4326"/>
</dbReference>
<dbReference type="Pfam" id="PF14216">
    <property type="entry name" value="DUF4326"/>
    <property type="match status" value="1"/>
</dbReference>
<name>X1CJ57_9ZZZZ</name>
<comment type="caution">
    <text evidence="2">The sequence shown here is derived from an EMBL/GenBank/DDBJ whole genome shotgun (WGS) entry which is preliminary data.</text>
</comment>